<keyword evidence="1" id="KW-0472">Membrane</keyword>
<evidence type="ECO:0000313" key="3">
    <source>
        <dbReference type="Proteomes" id="UP000012047"/>
    </source>
</evidence>
<dbReference type="HOGENOM" id="CLU_141445_0_0_6"/>
<keyword evidence="1" id="KW-0812">Transmembrane</keyword>
<protein>
    <submittedName>
        <fullName evidence="2">Uncharacterized protein</fullName>
    </submittedName>
</protein>
<feature type="transmembrane region" description="Helical" evidence="1">
    <location>
        <begin position="128"/>
        <end position="149"/>
    </location>
</feature>
<gene>
    <name evidence="2" type="ORF">HMPREF0016_02977</name>
</gene>
<sequence length="160" mass="18163">MTGMYFWNTKALAHELSSNTLDKKHYKNYYLVTALLVSVVYYYGMYSPYGDVRVIGVEGLLTLLIMFIGIQSAYKANGGDDGEHFLGRITALSFPILVQTTVAGVVFGAVLLGLYFAFNLEGTAFDDWYEWTISLFTIFLQILFFTRLVSYMKRVKAHTI</sequence>
<reference evidence="3" key="1">
    <citation type="journal article" date="2012" name="PLoS ONE">
        <title>The success of Acinetobacter species; genetic, metabolic and virulence attributes.</title>
        <authorList>
            <person name="Peleg A.Y."/>
            <person name="de Breij A."/>
            <person name="Adams M.D."/>
            <person name="Cerqueira G.M."/>
            <person name="Mocali S."/>
            <person name="Galardini M."/>
            <person name="Nibbering P.H."/>
            <person name="Earl A.M."/>
            <person name="Ward D.V."/>
            <person name="Paterson D.L."/>
            <person name="Seifert H."/>
            <person name="Dijkshoorn L."/>
        </authorList>
    </citation>
    <scope>NUCLEOTIDE SEQUENCE [LARGE SCALE GENOMIC DNA]</scope>
    <source>
        <strain evidence="3">SH046</strain>
    </source>
</reference>
<evidence type="ECO:0000256" key="1">
    <source>
        <dbReference type="SAM" id="Phobius"/>
    </source>
</evidence>
<name>D0SGK4_ACIJO</name>
<evidence type="ECO:0000313" key="2">
    <source>
        <dbReference type="EMBL" id="EEY94962.1"/>
    </source>
</evidence>
<accession>D0SGK4</accession>
<dbReference type="Proteomes" id="UP000012047">
    <property type="component" value="Unassembled WGS sequence"/>
</dbReference>
<feature type="transmembrane region" description="Helical" evidence="1">
    <location>
        <begin position="52"/>
        <end position="70"/>
    </location>
</feature>
<feature type="transmembrane region" description="Helical" evidence="1">
    <location>
        <begin position="91"/>
        <end position="116"/>
    </location>
</feature>
<dbReference type="EMBL" id="GG704972">
    <property type="protein sequence ID" value="EEY94962.1"/>
    <property type="molecule type" value="Genomic_DNA"/>
</dbReference>
<feature type="transmembrane region" description="Helical" evidence="1">
    <location>
        <begin position="29"/>
        <end position="46"/>
    </location>
</feature>
<organism evidence="2 3">
    <name type="scientific">Acinetobacter johnsonii SH046</name>
    <dbReference type="NCBI Taxonomy" id="575586"/>
    <lineage>
        <taxon>Bacteria</taxon>
        <taxon>Pseudomonadati</taxon>
        <taxon>Pseudomonadota</taxon>
        <taxon>Gammaproteobacteria</taxon>
        <taxon>Moraxellales</taxon>
        <taxon>Moraxellaceae</taxon>
        <taxon>Acinetobacter</taxon>
    </lineage>
</organism>
<keyword evidence="1" id="KW-1133">Transmembrane helix</keyword>
<proteinExistence type="predicted"/>
<dbReference type="eggNOG" id="ENOG5033N2R">
    <property type="taxonomic scope" value="Bacteria"/>
</dbReference>
<dbReference type="AlphaFoldDB" id="D0SGK4"/>